<name>A0A410GBC2_9BURK</name>
<accession>A0A410GBC2</accession>
<sequence length="317" mass="34549">MTEPGHYASTAYGRAITALQSGRCLVLVTVLRTQGSAPRDAGTRMWVGAHNQLDTVGGGNLEWQALAHARQMLEASQPRREVRRYPLGPSLGQCCGGVVWLAFEHLDQRDLPWCMAVHDALGKDQAVLRHVPLQEGEPRITPASNSSSGEACQWDEAANAFTETIGMVLADVIVCGAGHIGHALLKVLSDLPLRITWLDPRSDCWPESVPPQVRIVQGDADEVPDLPNDAYWLVLTHSHALDLEIIEAVLKHRSFKFLGLIGSRTKKARFVSRLRGRYPAEQVARIQCPIGLVSTSSKEPAIIAVSVAAQLLALMQA</sequence>
<evidence type="ECO:0000259" key="1">
    <source>
        <dbReference type="Pfam" id="PF02625"/>
    </source>
</evidence>
<dbReference type="Proteomes" id="UP000283474">
    <property type="component" value="Chromosome"/>
</dbReference>
<dbReference type="Pfam" id="PF13478">
    <property type="entry name" value="XdhC_C"/>
    <property type="match status" value="1"/>
</dbReference>
<protein>
    <submittedName>
        <fullName evidence="3">Xanthine dehydrogenase accessory protein XdhC</fullName>
    </submittedName>
</protein>
<dbReference type="PANTHER" id="PTHR30388:SF6">
    <property type="entry name" value="XANTHINE DEHYDROGENASE SUBUNIT A-RELATED"/>
    <property type="match status" value="1"/>
</dbReference>
<dbReference type="OrthoDB" id="61481at2"/>
<dbReference type="PANTHER" id="PTHR30388">
    <property type="entry name" value="ALDEHYDE OXIDOREDUCTASE MOLYBDENUM COFACTOR ASSEMBLY PROTEIN"/>
    <property type="match status" value="1"/>
</dbReference>
<evidence type="ECO:0000313" key="3">
    <source>
        <dbReference type="EMBL" id="QAA93584.1"/>
    </source>
</evidence>
<evidence type="ECO:0000259" key="2">
    <source>
        <dbReference type="Pfam" id="PF13478"/>
    </source>
</evidence>
<dbReference type="Pfam" id="PF02625">
    <property type="entry name" value="XdhC_CoxI"/>
    <property type="match status" value="1"/>
</dbReference>
<organism evidence="3 4">
    <name type="scientific">Pollutimonas thiosulfatoxidans</name>
    <dbReference type="NCBI Taxonomy" id="2028345"/>
    <lineage>
        <taxon>Bacteria</taxon>
        <taxon>Pseudomonadati</taxon>
        <taxon>Pseudomonadota</taxon>
        <taxon>Betaproteobacteria</taxon>
        <taxon>Burkholderiales</taxon>
        <taxon>Alcaligenaceae</taxon>
        <taxon>Pollutimonas</taxon>
    </lineage>
</organism>
<feature type="domain" description="XdhC Rossmann" evidence="2">
    <location>
        <begin position="172"/>
        <end position="311"/>
    </location>
</feature>
<dbReference type="InterPro" id="IPR014308">
    <property type="entry name" value="Xanthine_DH_XdhC"/>
</dbReference>
<gene>
    <name evidence="3" type="primary">xdhC</name>
    <name evidence="3" type="ORF">CKA81_06845</name>
</gene>
<feature type="domain" description="XdhC- CoxI" evidence="1">
    <location>
        <begin position="19"/>
        <end position="85"/>
    </location>
</feature>
<evidence type="ECO:0000313" key="4">
    <source>
        <dbReference type="Proteomes" id="UP000283474"/>
    </source>
</evidence>
<dbReference type="EMBL" id="CP022987">
    <property type="protein sequence ID" value="QAA93584.1"/>
    <property type="molecule type" value="Genomic_DNA"/>
</dbReference>
<reference evidence="3 4" key="1">
    <citation type="submission" date="2017-08" db="EMBL/GenBank/DDBJ databases">
        <authorList>
            <person name="Park S.-J."/>
            <person name="Kim H."/>
        </authorList>
    </citation>
    <scope>NUCLEOTIDE SEQUENCE [LARGE SCALE GENOMIC DNA]</scope>
    <source>
        <strain evidence="4">ye3</strain>
    </source>
</reference>
<proteinExistence type="predicted"/>
<dbReference type="KEGG" id="pus:CKA81_06845"/>
<dbReference type="NCBIfam" id="TIGR02964">
    <property type="entry name" value="xanthine_xdhC"/>
    <property type="match status" value="1"/>
</dbReference>
<dbReference type="RefSeq" id="WP_128354626.1">
    <property type="nucleotide sequence ID" value="NZ_CP022987.1"/>
</dbReference>
<dbReference type="Gene3D" id="3.40.50.720">
    <property type="entry name" value="NAD(P)-binding Rossmann-like Domain"/>
    <property type="match status" value="1"/>
</dbReference>
<dbReference type="InterPro" id="IPR052698">
    <property type="entry name" value="MoCofactor_Util/Proc"/>
</dbReference>
<dbReference type="InterPro" id="IPR027051">
    <property type="entry name" value="XdhC_Rossmann_dom"/>
</dbReference>
<dbReference type="AlphaFoldDB" id="A0A410GBC2"/>
<dbReference type="InterPro" id="IPR003777">
    <property type="entry name" value="XdhC_CoxI"/>
</dbReference>
<keyword evidence="4" id="KW-1185">Reference proteome</keyword>